<accession>A0AA39ZSA4</accession>
<name>A0AA39ZSA4_9PEZI</name>
<organism evidence="2 3">
    <name type="scientific">Lasiosphaeris hirsuta</name>
    <dbReference type="NCBI Taxonomy" id="260670"/>
    <lineage>
        <taxon>Eukaryota</taxon>
        <taxon>Fungi</taxon>
        <taxon>Dikarya</taxon>
        <taxon>Ascomycota</taxon>
        <taxon>Pezizomycotina</taxon>
        <taxon>Sordariomycetes</taxon>
        <taxon>Sordariomycetidae</taxon>
        <taxon>Sordariales</taxon>
        <taxon>Lasiosphaeriaceae</taxon>
        <taxon>Lasiosphaeris</taxon>
    </lineage>
</organism>
<gene>
    <name evidence="2" type="ORF">B0H67DRAFT_391182</name>
</gene>
<dbReference type="EMBL" id="JAUKUA010000008">
    <property type="protein sequence ID" value="KAK0702707.1"/>
    <property type="molecule type" value="Genomic_DNA"/>
</dbReference>
<dbReference type="Proteomes" id="UP001172102">
    <property type="component" value="Unassembled WGS sequence"/>
</dbReference>
<comment type="caution">
    <text evidence="2">The sequence shown here is derived from an EMBL/GenBank/DDBJ whole genome shotgun (WGS) entry which is preliminary data.</text>
</comment>
<evidence type="ECO:0000313" key="2">
    <source>
        <dbReference type="EMBL" id="KAK0702707.1"/>
    </source>
</evidence>
<dbReference type="AlphaFoldDB" id="A0AA39ZSA4"/>
<evidence type="ECO:0000313" key="3">
    <source>
        <dbReference type="Proteomes" id="UP001172102"/>
    </source>
</evidence>
<keyword evidence="3" id="KW-1185">Reference proteome</keyword>
<reference evidence="2" key="1">
    <citation type="submission" date="2023-06" db="EMBL/GenBank/DDBJ databases">
        <title>Genome-scale phylogeny and comparative genomics of the fungal order Sordariales.</title>
        <authorList>
            <consortium name="Lawrence Berkeley National Laboratory"/>
            <person name="Hensen N."/>
            <person name="Bonometti L."/>
            <person name="Westerberg I."/>
            <person name="Brannstrom I.O."/>
            <person name="Guillou S."/>
            <person name="Cros-Aarteil S."/>
            <person name="Calhoun S."/>
            <person name="Haridas S."/>
            <person name="Kuo A."/>
            <person name="Mondo S."/>
            <person name="Pangilinan J."/>
            <person name="Riley R."/>
            <person name="Labutti K."/>
            <person name="Andreopoulos B."/>
            <person name="Lipzen A."/>
            <person name="Chen C."/>
            <person name="Yanf M."/>
            <person name="Daum C."/>
            <person name="Ng V."/>
            <person name="Clum A."/>
            <person name="Steindorff A."/>
            <person name="Ohm R."/>
            <person name="Martin F."/>
            <person name="Silar P."/>
            <person name="Natvig D."/>
            <person name="Lalanne C."/>
            <person name="Gautier V."/>
            <person name="Ament-Velasquez S.L."/>
            <person name="Kruys A."/>
            <person name="Hutchinson M.I."/>
            <person name="Powell A.J."/>
            <person name="Barry K."/>
            <person name="Miller A.N."/>
            <person name="Grigoriev I.V."/>
            <person name="Debuchy R."/>
            <person name="Gladieux P."/>
            <person name="Thoren M.H."/>
            <person name="Johannesson H."/>
        </authorList>
    </citation>
    <scope>NUCLEOTIDE SEQUENCE</scope>
    <source>
        <strain evidence="2">SMH4607-1</strain>
    </source>
</reference>
<protein>
    <submittedName>
        <fullName evidence="2">Uncharacterized protein</fullName>
    </submittedName>
</protein>
<proteinExistence type="predicted"/>
<feature type="region of interest" description="Disordered" evidence="1">
    <location>
        <begin position="96"/>
        <end position="119"/>
    </location>
</feature>
<evidence type="ECO:0000256" key="1">
    <source>
        <dbReference type="SAM" id="MobiDB-lite"/>
    </source>
</evidence>
<sequence>MCPVSQCDGGPFDDPKGLQRHYETHVECDENCDFCGTPLTLVSKLRRHYCECPSARKVKASSKTVQSRRGLYKSARTELDKLLQTDVTRAGLMNIPNSLGKRRRELETDGPQQKQGRLQGDDGIASVRYEHFQGDSAVADSYAPPSAWRSFPGSLTAHPELTMLVGNSPFQSTERNFGRRGDDDAEALFPSNNPHTVYAPPSDSMDCNRIATQGSLVSATSLSRAPTLSVHTVDGLGFSAAYAAMQAPVPRAPALCVYTADGITSHQPVGGYFSTPHKEFAADHITYNHGAGSS</sequence>